<keyword evidence="11" id="KW-1185">Reference proteome</keyword>
<reference evidence="9" key="2">
    <citation type="journal article" date="2019" name="Curr. Biol.">
        <title>Chromatin organization in early land plants reveals an ancestral association between H3K27me3, transposons, and constitutive heterochromatin.</title>
        <authorList>
            <person name="Montgomery S.A."/>
            <person name="Tanizawa Y."/>
            <person name="Galik B."/>
            <person name="Wang N."/>
            <person name="Ito T."/>
            <person name="Mochizuki T."/>
            <person name="Akimcheva S."/>
            <person name="Bowman J."/>
            <person name="Cognat V."/>
            <person name="Drouard L."/>
            <person name="Ekker H."/>
            <person name="Houng S."/>
            <person name="Kohchi T."/>
            <person name="Lin S."/>
            <person name="Liu L.D."/>
            <person name="Nakamura Y."/>
            <person name="Valeeva L.R."/>
            <person name="Shakirov E.V."/>
            <person name="Shippen D.E."/>
            <person name="Wei W."/>
            <person name="Yagura M."/>
            <person name="Yamaoka S."/>
            <person name="Yamato K.T."/>
            <person name="Liu C."/>
            <person name="Berger F."/>
        </authorList>
    </citation>
    <scope>NUCLEOTIDE SEQUENCE [LARGE SCALE GENOMIC DNA]</scope>
    <source>
        <strain evidence="9">Tak-1</strain>
    </source>
</reference>
<organism evidence="10 11">
    <name type="scientific">Marchantia polymorpha subsp. ruderalis</name>
    <dbReference type="NCBI Taxonomy" id="1480154"/>
    <lineage>
        <taxon>Eukaryota</taxon>
        <taxon>Viridiplantae</taxon>
        <taxon>Streptophyta</taxon>
        <taxon>Embryophyta</taxon>
        <taxon>Marchantiophyta</taxon>
        <taxon>Marchantiopsida</taxon>
        <taxon>Marchantiidae</taxon>
        <taxon>Marchantiales</taxon>
        <taxon>Marchantiaceae</taxon>
        <taxon>Marchantia</taxon>
    </lineage>
</organism>
<dbReference type="Proteomes" id="UP001162541">
    <property type="component" value="Chromosome 3"/>
</dbReference>
<keyword evidence="4" id="KW-0934">Plastid</keyword>
<name>A0A176VH83_MARPO</name>
<evidence type="ECO:0000256" key="4">
    <source>
        <dbReference type="ARBA" id="ARBA00022640"/>
    </source>
</evidence>
<dbReference type="GO" id="GO:0016020">
    <property type="term" value="C:membrane"/>
    <property type="evidence" value="ECO:0007669"/>
    <property type="project" value="UniProtKB-SubCell"/>
</dbReference>
<dbReference type="Pfam" id="PF00504">
    <property type="entry name" value="Chloroa_b-bind"/>
    <property type="match status" value="1"/>
</dbReference>
<evidence type="ECO:0000256" key="3">
    <source>
        <dbReference type="ARBA" id="ARBA00022528"/>
    </source>
</evidence>
<reference evidence="10 11" key="1">
    <citation type="submission" date="2016-03" db="EMBL/GenBank/DDBJ databases">
        <title>Mechanisms controlling the formation of the plant cell surface in tip-growing cells are functionally conserved among land plants.</title>
        <authorList>
            <person name="Honkanen S."/>
            <person name="Jones V.A."/>
            <person name="Morieri G."/>
            <person name="Champion C."/>
            <person name="Hetherington A.J."/>
            <person name="Kelly S."/>
            <person name="Saint-Marcoux D."/>
            <person name="Proust H."/>
            <person name="Prescott H."/>
            <person name="Dolan L."/>
        </authorList>
    </citation>
    <scope>NUCLEOTIDE SEQUENCE [LARGE SCALE GENOMIC DNA]</scope>
    <source>
        <strain evidence="11">cv. Tak-1 and cv. Tak-2</strain>
        <tissue evidence="10">Whole gametophyte</tissue>
    </source>
</reference>
<protein>
    <submittedName>
        <fullName evidence="10">Uncharacterized protein</fullName>
    </submittedName>
</protein>
<gene>
    <name evidence="10" type="ORF">AXG93_4182s1000</name>
    <name evidence="9" type="ORF">Mp_3g15090</name>
</gene>
<reference evidence="12" key="3">
    <citation type="journal article" date="2020" name="Curr. Biol.">
        <title>Chromatin organization in early land plants reveals an ancestral association between H3K27me3, transposons, and constitutive heterochromatin.</title>
        <authorList>
            <person name="Montgomery S.A."/>
            <person name="Tanizawa Y."/>
            <person name="Galik B."/>
            <person name="Wang N."/>
            <person name="Ito T."/>
            <person name="Mochizuki T."/>
            <person name="Akimcheva S."/>
            <person name="Bowman J.L."/>
            <person name="Cognat V."/>
            <person name="Marechal-Drouard L."/>
            <person name="Ekker H."/>
            <person name="Hong S.F."/>
            <person name="Kohchi T."/>
            <person name="Lin S.S."/>
            <person name="Liu L.D."/>
            <person name="Nakamura Y."/>
            <person name="Valeeva L.R."/>
            <person name="Shakirov E.V."/>
            <person name="Shippen D.E."/>
            <person name="Wei W.L."/>
            <person name="Yagura M."/>
            <person name="Yamaoka S."/>
            <person name="Yamato K.T."/>
            <person name="Liu C."/>
            <person name="Berger F."/>
        </authorList>
    </citation>
    <scope>NUCLEOTIDE SEQUENCE [LARGE SCALE GENOMIC DNA]</scope>
    <source>
        <strain evidence="12">Tak-1</strain>
    </source>
</reference>
<keyword evidence="5" id="KW-0812">Transmembrane</keyword>
<evidence type="ECO:0000313" key="11">
    <source>
        <dbReference type="Proteomes" id="UP000077202"/>
    </source>
</evidence>
<comment type="similarity">
    <text evidence="8">Belongs to the ELIP/psbS family.</text>
</comment>
<dbReference type="InterPro" id="IPR022796">
    <property type="entry name" value="Chloroa_b-bind"/>
</dbReference>
<evidence type="ECO:0000313" key="12">
    <source>
        <dbReference type="Proteomes" id="UP001162541"/>
    </source>
</evidence>
<dbReference type="GO" id="GO:0009507">
    <property type="term" value="C:chloroplast"/>
    <property type="evidence" value="ECO:0007669"/>
    <property type="project" value="UniProtKB-SubCell"/>
</dbReference>
<evidence type="ECO:0000256" key="8">
    <source>
        <dbReference type="ARBA" id="ARBA00037956"/>
    </source>
</evidence>
<dbReference type="EMBL" id="LVLJ01003917">
    <property type="protein sequence ID" value="OAE19156.1"/>
    <property type="molecule type" value="Genomic_DNA"/>
</dbReference>
<evidence type="ECO:0000256" key="7">
    <source>
        <dbReference type="ARBA" id="ARBA00023136"/>
    </source>
</evidence>
<keyword evidence="6" id="KW-1133">Transmembrane helix</keyword>
<evidence type="ECO:0000256" key="1">
    <source>
        <dbReference type="ARBA" id="ARBA00004141"/>
    </source>
</evidence>
<evidence type="ECO:0000313" key="9">
    <source>
        <dbReference type="EMBL" id="BBN05677.1"/>
    </source>
</evidence>
<accession>A0A176VH83</accession>
<keyword evidence="3" id="KW-0150">Chloroplast</keyword>
<proteinExistence type="inferred from homology"/>
<dbReference type="PANTHER" id="PTHR14154">
    <property type="entry name" value="UPF0041 BRAIN PROTEIN 44-RELATED"/>
    <property type="match status" value="1"/>
</dbReference>
<evidence type="ECO:0000256" key="5">
    <source>
        <dbReference type="ARBA" id="ARBA00022692"/>
    </source>
</evidence>
<dbReference type="AlphaFoldDB" id="A0A176VH83"/>
<sequence>MAALLCPRPTPFLGAKPLPAFASTCSCSVHKSQRLVVRCQGGHDNSNPLSGLRASVDKATKNPVTDDDVLVNQFESQAEKQSVLGAVPNSNSMYARPERERRAETVSRSFGSIFALDGAAPEVINGRLAMLGFVWALSAEKWTGLTVIEQIYNPTTSGLVFFVGAVQVFTYASMIPIMNGETTDARSWGPFNARAERWNGRLAMIGFAALIVDEMIRQGALIH</sequence>
<evidence type="ECO:0000313" key="10">
    <source>
        <dbReference type="EMBL" id="OAE19156.1"/>
    </source>
</evidence>
<evidence type="ECO:0000256" key="2">
    <source>
        <dbReference type="ARBA" id="ARBA00004229"/>
    </source>
</evidence>
<dbReference type="SUPFAM" id="SSF103511">
    <property type="entry name" value="Chlorophyll a-b binding protein"/>
    <property type="match status" value="1"/>
</dbReference>
<dbReference type="EMBL" id="AP019868">
    <property type="protein sequence ID" value="BBN05677.1"/>
    <property type="molecule type" value="Genomic_DNA"/>
</dbReference>
<dbReference type="Proteomes" id="UP000077202">
    <property type="component" value="Unassembled WGS sequence"/>
</dbReference>
<comment type="subcellular location">
    <subcellularLocation>
        <location evidence="1">Membrane</location>
        <topology evidence="1">Multi-pass membrane protein</topology>
    </subcellularLocation>
    <subcellularLocation>
        <location evidence="2">Plastid</location>
        <location evidence="2">Chloroplast</location>
    </subcellularLocation>
</comment>
<dbReference type="Gene3D" id="1.10.3460.10">
    <property type="entry name" value="Chlorophyll a/b binding protein domain"/>
    <property type="match status" value="1"/>
</dbReference>
<keyword evidence="7" id="KW-0472">Membrane</keyword>
<evidence type="ECO:0000256" key="6">
    <source>
        <dbReference type="ARBA" id="ARBA00022989"/>
    </source>
</evidence>